<feature type="non-terminal residue" evidence="2">
    <location>
        <position position="1"/>
    </location>
</feature>
<evidence type="ECO:0000313" key="3">
    <source>
        <dbReference type="Proteomes" id="UP000280599"/>
    </source>
</evidence>
<feature type="transmembrane region" description="Helical" evidence="1">
    <location>
        <begin position="52"/>
        <end position="72"/>
    </location>
</feature>
<evidence type="ECO:0000313" key="2">
    <source>
        <dbReference type="EMBL" id="RMO47513.1"/>
    </source>
</evidence>
<keyword evidence="1" id="KW-0472">Membrane</keyword>
<reference evidence="2 3" key="1">
    <citation type="submission" date="2018-08" db="EMBL/GenBank/DDBJ databases">
        <title>Recombination of ecologically and evolutionarily significant loci maintains genetic cohesion in the Pseudomonas syringae species complex.</title>
        <authorList>
            <person name="Dillon M."/>
            <person name="Thakur S."/>
            <person name="Almeida R.N.D."/>
            <person name="Weir B.S."/>
            <person name="Guttman D.S."/>
        </authorList>
    </citation>
    <scope>NUCLEOTIDE SEQUENCE [LARGE SCALE GENOMIC DNA]</scope>
    <source>
        <strain evidence="2 3">ICMP 867</strain>
    </source>
</reference>
<dbReference type="AlphaFoldDB" id="A0A3M3IRM6"/>
<gene>
    <name evidence="2" type="ORF">ALQ41_02541</name>
</gene>
<dbReference type="InterPro" id="IPR003474">
    <property type="entry name" value="Glcn_transporter"/>
</dbReference>
<accession>A0A3M3IRM6</accession>
<keyword evidence="1" id="KW-1133">Transmembrane helix</keyword>
<dbReference type="Pfam" id="PF02447">
    <property type="entry name" value="GntP_permease"/>
    <property type="match status" value="1"/>
</dbReference>
<proteinExistence type="predicted"/>
<evidence type="ECO:0000256" key="1">
    <source>
        <dbReference type="SAM" id="Phobius"/>
    </source>
</evidence>
<dbReference type="PANTHER" id="PTHR30354">
    <property type="entry name" value="GNT FAMILY GLUCONATE TRANSPORTER"/>
    <property type="match status" value="1"/>
</dbReference>
<dbReference type="EMBL" id="RBPT01000193">
    <property type="protein sequence ID" value="RMO47513.1"/>
    <property type="molecule type" value="Genomic_DNA"/>
</dbReference>
<comment type="caution">
    <text evidence="2">The sequence shown here is derived from an EMBL/GenBank/DDBJ whole genome shotgun (WGS) entry which is preliminary data.</text>
</comment>
<organism evidence="2 3">
    <name type="scientific">Pseudomonas savastanoi pv. glycinea</name>
    <name type="common">Pseudomonas syringae pv. glycinea</name>
    <dbReference type="NCBI Taxonomy" id="318"/>
    <lineage>
        <taxon>Bacteria</taxon>
        <taxon>Pseudomonadati</taxon>
        <taxon>Pseudomonadota</taxon>
        <taxon>Gammaproteobacteria</taxon>
        <taxon>Pseudomonadales</taxon>
        <taxon>Pseudomonadaceae</taxon>
        <taxon>Pseudomonas</taxon>
    </lineage>
</organism>
<dbReference type="PANTHER" id="PTHR30354:SF25">
    <property type="entry name" value="INNER MEMBRANE PERMEASE YGBN"/>
    <property type="match status" value="1"/>
</dbReference>
<sequence>KKLILPNTGLPVLALGFLLTLLLRAVQGSTTVALVTTAGILSPLIATLDLSANHLALLCLAMGGGGLAMSHINDAGYWMFTKLAGLNVADGLRT</sequence>
<dbReference type="Proteomes" id="UP000280599">
    <property type="component" value="Unassembled WGS sequence"/>
</dbReference>
<dbReference type="GO" id="GO:0005886">
    <property type="term" value="C:plasma membrane"/>
    <property type="evidence" value="ECO:0007669"/>
    <property type="project" value="TreeGrafter"/>
</dbReference>
<protein>
    <submittedName>
        <fullName evidence="2">Gluconate transporter protein</fullName>
    </submittedName>
</protein>
<dbReference type="GO" id="GO:0015128">
    <property type="term" value="F:gluconate transmembrane transporter activity"/>
    <property type="evidence" value="ECO:0007669"/>
    <property type="project" value="InterPro"/>
</dbReference>
<keyword evidence="1" id="KW-0812">Transmembrane</keyword>
<name>A0A3M3IRM6_PSESG</name>